<dbReference type="InParanoid" id="A0A2I4D312"/>
<comment type="subcellular location">
    <subcellularLocation>
        <location evidence="2">Cytoplasm</location>
    </subcellularLocation>
</comment>
<dbReference type="Pfam" id="PF16562">
    <property type="entry name" value="HECW_N"/>
    <property type="match status" value="1"/>
</dbReference>
<feature type="compositionally biased region" description="Low complexity" evidence="11">
    <location>
        <begin position="498"/>
        <end position="512"/>
    </location>
</feature>
<dbReference type="Proteomes" id="UP000192220">
    <property type="component" value="Unplaced"/>
</dbReference>
<dbReference type="RefSeq" id="XP_013886623.1">
    <property type="nucleotide sequence ID" value="XM_014031169.1"/>
</dbReference>
<dbReference type="InterPro" id="IPR040524">
    <property type="entry name" value="HECW1_helix"/>
</dbReference>
<dbReference type="Gene3D" id="3.30.2160.10">
    <property type="entry name" value="Hect, E3 ligase catalytic domain"/>
    <property type="match status" value="1"/>
</dbReference>
<dbReference type="InterPro" id="IPR032348">
    <property type="entry name" value="HECW_N"/>
</dbReference>
<dbReference type="PROSITE" id="PS50004">
    <property type="entry name" value="C2"/>
    <property type="match status" value="1"/>
</dbReference>
<feature type="compositionally biased region" description="Low complexity" evidence="11">
    <location>
        <begin position="1100"/>
        <end position="1117"/>
    </location>
</feature>
<dbReference type="GO" id="GO:0005737">
    <property type="term" value="C:cytoplasm"/>
    <property type="evidence" value="ECO:0007669"/>
    <property type="project" value="UniProtKB-SubCell"/>
</dbReference>
<dbReference type="FunFam" id="2.20.70.10:FF:000007">
    <property type="entry name" value="E3 ubiquitin-protein ligase HECW2 isoform X1"/>
    <property type="match status" value="1"/>
</dbReference>
<feature type="compositionally biased region" description="Low complexity" evidence="11">
    <location>
        <begin position="641"/>
        <end position="661"/>
    </location>
</feature>
<feature type="compositionally biased region" description="Polar residues" evidence="11">
    <location>
        <begin position="513"/>
        <end position="522"/>
    </location>
</feature>
<dbReference type="InterPro" id="IPR050409">
    <property type="entry name" value="E3_ubiq-protein_ligase"/>
</dbReference>
<evidence type="ECO:0000256" key="4">
    <source>
        <dbReference type="ARBA" id="ARBA00012485"/>
    </source>
</evidence>
<reference evidence="16" key="1">
    <citation type="submission" date="2025-08" db="UniProtKB">
        <authorList>
            <consortium name="RefSeq"/>
        </authorList>
    </citation>
    <scope>IDENTIFICATION</scope>
</reference>
<feature type="domain" description="WW" evidence="13">
    <location>
        <begin position="923"/>
        <end position="956"/>
    </location>
</feature>
<feature type="active site" description="Glycyl thioester intermediate" evidence="10">
    <location>
        <position position="1478"/>
    </location>
</feature>
<evidence type="ECO:0000259" key="13">
    <source>
        <dbReference type="PROSITE" id="PS50020"/>
    </source>
</evidence>
<dbReference type="SMART" id="SM00239">
    <property type="entry name" value="C2"/>
    <property type="match status" value="1"/>
</dbReference>
<dbReference type="Pfam" id="PF00397">
    <property type="entry name" value="WW"/>
    <property type="match status" value="2"/>
</dbReference>
<feature type="compositionally biased region" description="Basic and acidic residues" evidence="11">
    <location>
        <begin position="680"/>
        <end position="689"/>
    </location>
</feature>
<dbReference type="FunFam" id="3.30.2410.10:FF:000002">
    <property type="entry name" value="E3 ubiquitin-protein ligase HECW2"/>
    <property type="match status" value="1"/>
</dbReference>
<feature type="compositionally biased region" description="Low complexity" evidence="11">
    <location>
        <begin position="955"/>
        <end position="967"/>
    </location>
</feature>
<feature type="domain" description="HECT" evidence="14">
    <location>
        <begin position="1175"/>
        <end position="1510"/>
    </location>
</feature>
<dbReference type="SUPFAM" id="SSF51045">
    <property type="entry name" value="WW domain"/>
    <property type="match status" value="2"/>
</dbReference>
<dbReference type="FunFam" id="2.20.70.10:FF:000048">
    <property type="entry name" value="HECT, C2 and WW domain-containing E3 ubiquitin protein ligase 1"/>
    <property type="match status" value="1"/>
</dbReference>
<evidence type="ECO:0000313" key="15">
    <source>
        <dbReference type="Proteomes" id="UP000192220"/>
    </source>
</evidence>
<feature type="region of interest" description="Disordered" evidence="11">
    <location>
        <begin position="493"/>
        <end position="727"/>
    </location>
</feature>
<dbReference type="GeneID" id="106534514"/>
<dbReference type="SMART" id="SM00119">
    <property type="entry name" value="HECTc"/>
    <property type="match status" value="1"/>
</dbReference>
<dbReference type="PROSITE" id="PS01159">
    <property type="entry name" value="WW_DOMAIN_1"/>
    <property type="match status" value="2"/>
</dbReference>
<feature type="compositionally biased region" description="Low complexity" evidence="11">
    <location>
        <begin position="531"/>
        <end position="550"/>
    </location>
</feature>
<feature type="compositionally biased region" description="Polar residues" evidence="11">
    <location>
        <begin position="704"/>
        <end position="726"/>
    </location>
</feature>
<dbReference type="InterPro" id="IPR035892">
    <property type="entry name" value="C2_domain_sf"/>
</dbReference>
<dbReference type="Pfam" id="PF00632">
    <property type="entry name" value="HECT"/>
    <property type="match status" value="1"/>
</dbReference>
<dbReference type="FunFam" id="3.30.2160.10:FF:000005">
    <property type="entry name" value="E3 ubiquitin-protein ligase HECW2 isoform X1"/>
    <property type="match status" value="1"/>
</dbReference>
<comment type="pathway">
    <text evidence="3">Protein modification; protein ubiquitination.</text>
</comment>
<organism evidence="15 16">
    <name type="scientific">Austrofundulus limnaeus</name>
    <name type="common">Annual killifish</name>
    <dbReference type="NCBI Taxonomy" id="52670"/>
    <lineage>
        <taxon>Eukaryota</taxon>
        <taxon>Metazoa</taxon>
        <taxon>Chordata</taxon>
        <taxon>Craniata</taxon>
        <taxon>Vertebrata</taxon>
        <taxon>Euteleostomi</taxon>
        <taxon>Actinopterygii</taxon>
        <taxon>Neopterygii</taxon>
        <taxon>Teleostei</taxon>
        <taxon>Neoteleostei</taxon>
        <taxon>Acanthomorphata</taxon>
        <taxon>Ovalentaria</taxon>
        <taxon>Atherinomorphae</taxon>
        <taxon>Cyprinodontiformes</taxon>
        <taxon>Rivulidae</taxon>
        <taxon>Austrofundulus</taxon>
    </lineage>
</organism>
<dbReference type="FunFam" id="2.60.40.2840:FF:000001">
    <property type="entry name" value="E3 ubiquitin-protein ligase HECW2 isoform X1"/>
    <property type="match status" value="1"/>
</dbReference>
<dbReference type="InterPro" id="IPR036020">
    <property type="entry name" value="WW_dom_sf"/>
</dbReference>
<feature type="domain" description="C2" evidence="12">
    <location>
        <begin position="200"/>
        <end position="330"/>
    </location>
</feature>
<feature type="compositionally biased region" description="Basic residues" evidence="11">
    <location>
        <begin position="969"/>
        <end position="978"/>
    </location>
</feature>
<keyword evidence="6" id="KW-0597">Phosphoprotein</keyword>
<accession>A0A2I4D312</accession>
<feature type="compositionally biased region" description="Polar residues" evidence="11">
    <location>
        <begin position="602"/>
        <end position="612"/>
    </location>
</feature>
<dbReference type="SUPFAM" id="SSF49562">
    <property type="entry name" value="C2 domain (Calcium/lipid-binding domain, CaLB)"/>
    <property type="match status" value="1"/>
</dbReference>
<evidence type="ECO:0000313" key="16">
    <source>
        <dbReference type="RefSeq" id="XP_013886623.1"/>
    </source>
</evidence>
<dbReference type="STRING" id="52670.A0A2I4D312"/>
<proteinExistence type="predicted"/>
<dbReference type="Gene3D" id="2.60.40.2840">
    <property type="match status" value="1"/>
</dbReference>
<dbReference type="KEGG" id="alim:106534514"/>
<dbReference type="CDD" id="cd08691">
    <property type="entry name" value="C2_NEDL1-like"/>
    <property type="match status" value="1"/>
</dbReference>
<name>A0A2I4D312_AUSLI</name>
<dbReference type="UniPathway" id="UPA00143"/>
<dbReference type="GO" id="GO:0048814">
    <property type="term" value="P:regulation of dendrite morphogenesis"/>
    <property type="evidence" value="ECO:0007669"/>
    <property type="project" value="TreeGrafter"/>
</dbReference>
<keyword evidence="9 10" id="KW-0833">Ubl conjugation pathway</keyword>
<dbReference type="Gene3D" id="3.90.1750.10">
    <property type="entry name" value="Hect, E3 ligase catalytic domains"/>
    <property type="match status" value="1"/>
</dbReference>
<evidence type="ECO:0000259" key="12">
    <source>
        <dbReference type="PROSITE" id="PS50004"/>
    </source>
</evidence>
<dbReference type="GO" id="GO:0006511">
    <property type="term" value="P:ubiquitin-dependent protein catabolic process"/>
    <property type="evidence" value="ECO:0007669"/>
    <property type="project" value="TreeGrafter"/>
</dbReference>
<dbReference type="SUPFAM" id="SSF56204">
    <property type="entry name" value="Hect, E3 ligase catalytic domain"/>
    <property type="match status" value="1"/>
</dbReference>
<feature type="compositionally biased region" description="Low complexity" evidence="11">
    <location>
        <begin position="54"/>
        <end position="67"/>
    </location>
</feature>
<evidence type="ECO:0000256" key="8">
    <source>
        <dbReference type="ARBA" id="ARBA00022737"/>
    </source>
</evidence>
<dbReference type="SMART" id="SM00456">
    <property type="entry name" value="WW"/>
    <property type="match status" value="2"/>
</dbReference>
<dbReference type="OrthoDB" id="423283at2759"/>
<feature type="region of interest" description="Disordered" evidence="11">
    <location>
        <begin position="806"/>
        <end position="851"/>
    </location>
</feature>
<dbReference type="InterPro" id="IPR000569">
    <property type="entry name" value="HECT_dom"/>
</dbReference>
<feature type="compositionally biased region" description="Polar residues" evidence="11">
    <location>
        <begin position="387"/>
        <end position="401"/>
    </location>
</feature>
<keyword evidence="7" id="KW-0808">Transferase</keyword>
<feature type="compositionally biased region" description="Low complexity" evidence="11">
    <location>
        <begin position="841"/>
        <end position="851"/>
    </location>
</feature>
<dbReference type="CDD" id="cd00201">
    <property type="entry name" value="WW"/>
    <property type="match status" value="2"/>
</dbReference>
<dbReference type="CDD" id="cd00078">
    <property type="entry name" value="HECTc"/>
    <property type="match status" value="1"/>
</dbReference>
<evidence type="ECO:0000256" key="3">
    <source>
        <dbReference type="ARBA" id="ARBA00004906"/>
    </source>
</evidence>
<dbReference type="FunFam" id="3.90.1750.10:FF:000036">
    <property type="entry name" value="E3 ubiquitin-protein ligase HECW2"/>
    <property type="match status" value="1"/>
</dbReference>
<dbReference type="GO" id="GO:0061630">
    <property type="term" value="F:ubiquitin protein ligase activity"/>
    <property type="evidence" value="ECO:0007669"/>
    <property type="project" value="UniProtKB-EC"/>
</dbReference>
<feature type="region of interest" description="Disordered" evidence="11">
    <location>
        <begin position="1"/>
        <end position="89"/>
    </location>
</feature>
<dbReference type="FunFam" id="3.90.1750.10:FF:000004">
    <property type="entry name" value="E3 ubiquitin-protein ligase HECW2 isoform X1"/>
    <property type="match status" value="1"/>
</dbReference>
<dbReference type="InterPro" id="IPR037795">
    <property type="entry name" value="C2_HECW"/>
</dbReference>
<dbReference type="PROSITE" id="PS50237">
    <property type="entry name" value="HECT"/>
    <property type="match status" value="1"/>
</dbReference>
<protein>
    <recommendedName>
        <fullName evidence="4">HECT-type E3 ubiquitin transferase</fullName>
        <ecNumber evidence="4">2.3.2.26</ecNumber>
    </recommendedName>
</protein>
<evidence type="ECO:0000259" key="14">
    <source>
        <dbReference type="PROSITE" id="PS50237"/>
    </source>
</evidence>
<dbReference type="Gene3D" id="2.60.40.150">
    <property type="entry name" value="C2 domain"/>
    <property type="match status" value="1"/>
</dbReference>
<feature type="region of interest" description="Disordered" evidence="11">
    <location>
        <begin position="955"/>
        <end position="1004"/>
    </location>
</feature>
<feature type="compositionally biased region" description="Polar residues" evidence="11">
    <location>
        <begin position="581"/>
        <end position="591"/>
    </location>
</feature>
<dbReference type="Gene3D" id="3.30.2410.10">
    <property type="entry name" value="Hect, E3 ligase catalytic domain"/>
    <property type="match status" value="1"/>
</dbReference>
<evidence type="ECO:0000256" key="11">
    <source>
        <dbReference type="SAM" id="MobiDB-lite"/>
    </source>
</evidence>
<keyword evidence="8" id="KW-0677">Repeat</keyword>
<evidence type="ECO:0000256" key="7">
    <source>
        <dbReference type="ARBA" id="ARBA00022679"/>
    </source>
</evidence>
<dbReference type="Pfam" id="PF18436">
    <property type="entry name" value="HECW1_helix"/>
    <property type="match status" value="1"/>
</dbReference>
<feature type="domain" description="WW" evidence="13">
    <location>
        <begin position="745"/>
        <end position="778"/>
    </location>
</feature>
<dbReference type="GO" id="GO:0016567">
    <property type="term" value="P:protein ubiquitination"/>
    <property type="evidence" value="ECO:0007669"/>
    <property type="project" value="UniProtKB-UniPathway"/>
</dbReference>
<evidence type="ECO:0000256" key="2">
    <source>
        <dbReference type="ARBA" id="ARBA00004496"/>
    </source>
</evidence>
<dbReference type="Pfam" id="PF00168">
    <property type="entry name" value="C2"/>
    <property type="match status" value="1"/>
</dbReference>
<gene>
    <name evidence="16" type="primary">LOC106534514</name>
</gene>
<keyword evidence="15" id="KW-1185">Reference proteome</keyword>
<feature type="region of interest" description="Disordered" evidence="11">
    <location>
        <begin position="450"/>
        <end position="477"/>
    </location>
</feature>
<evidence type="ECO:0000256" key="5">
    <source>
        <dbReference type="ARBA" id="ARBA00022490"/>
    </source>
</evidence>
<evidence type="ECO:0000256" key="6">
    <source>
        <dbReference type="ARBA" id="ARBA00022553"/>
    </source>
</evidence>
<sequence length="1510" mass="167806">MAAAVTASSSSPPLSSTPNGSARDHLLAVRRRTPQARPYTVGPDSLSGLSMSVGAEGASASSELSGAQMESPGVGLQRANSDTDLVSSESRSSLTASTYQLTLGHSHLIISWDIKEEVDATDWIGLYHIDETCVANVWESKNRGVNGTQRGQILWRLEPEPYFMEPETKICFKYYHGVTGALRAMTPCITVKNTHIPVRSEGQLEEQSESDHCRKLVSFTLSDLRAVGLKKGMFFNPDPYLKMSIQPGKRSGLPKFTHHGQERRSSIIANTTNPVWHGEKYTFVALMTDVLEIEVKDKFAKSRPIIKRFLGQLILPVQRLLEGCTVEHRSVNFLGRRLPTDNVSGQLHFRVDITSTGHEEASPDPGGSLLGPGDPGSPSDDEDLPHASSSSQVTCGPSPSGSDEGPYLMNGVCCYGDNSAWREPGGLRMEDLGPAALRGHTHRQVSLNDYLDGLEAPPGPGDRPSLGPLPNLRSSFPTDTRLNAMLHIDSDEEEDLVGQDPVGQDQDQPQQGTDSSLGSGLQDQVVPKTLSGPGPESEAEAGSSAASQSQTGPEPAGTRGGAQEGEHGSEQAEPSAEAVQVSENPTTSGWSQAAPEEPGVQCQEQSSRTRTCNPPAGPLSPIQEAEAGRELAPRAEEEGAESSSSEANGPITASAPTSSTAHAGGPSKTVSGAEGGAEGGQEKGAEVWRRQSMQARGGLDHNQDVSGTSGSEGRTGATAQVSSHQVVRSLPSIRHDISRYQRVDEPLPPNWEARIDSHGRIFYVDHVNRTTTWQRPTAPPAPQTLQRSSSIQQMEQLNRRYQSIRRTITNDQRPEEPPASDLLGDETDLQPSSPELRRDNSSAQSSSRSRMSLLLQSPSSKFLTSPDFFTVLHSNPSAYRLFTTNTCLKHMISKVRRDAHHFERYQHNRDLVGFLNLFANKQLELPRGWEMKHDHSGKPFFVDHNSRATTFIDPRLPLQSSRPPSLLTHRQHLTRQRSHSAGEVSPRPRHPGPPVLPRPANTFSSTNRAQYQEVVPVAYNDKIVAFLRQPNIFEILQERQSDFSRNHLLREKVQLIRTDGVSGLTRLSGDADLVMLLSLFEDEVMSYIPPHALLHPTYCQSPRGSPGSSPQNSPGTQRANARAPAPYKRDFEAKLRNFYRKLETKGYGQGPGKLKLSIRRDHLLEDAFNQIMCYSRKDLQRSKFYVSFMGEEGLDYSGPSREFFFLVSRELFNPYYGLFEYSANDTYTVQISPMSAFVENHHEWFRFSGRILGLALIHQYLLDAFFTRPFYKGLLRIPCDLSDLEYLDEEFHQSLQWMKDNDIEDMLDLTFTVNEEVFGQITERELKPGGGNIPVSEKNKKEYIERMVKWRIERGVVQQTESLVRGFYEVVDARLVSVFDARELELVIAGTAEIDLSDWRNNTEYRGGYHDNHIVIRWFWAAVERFNNEQRLRLLQFVTGTSSIPYEGFASLRGSNGPRRFCVEKWGKVTSLPRAHTCFNRLDLPPYQSFSMLYEKMLTAVEETSTFGLE</sequence>
<feature type="compositionally biased region" description="Low complexity" evidence="11">
    <location>
        <begin position="1"/>
        <end position="18"/>
    </location>
</feature>
<comment type="catalytic activity">
    <reaction evidence="1">
        <text>S-ubiquitinyl-[E2 ubiquitin-conjugating enzyme]-L-cysteine + [acceptor protein]-L-lysine = [E2 ubiquitin-conjugating enzyme]-L-cysteine + N(6)-ubiquitinyl-[acceptor protein]-L-lysine.</text>
        <dbReference type="EC" id="2.3.2.26"/>
    </reaction>
</comment>
<feature type="compositionally biased region" description="Basic and acidic residues" evidence="11">
    <location>
        <begin position="626"/>
        <end position="637"/>
    </location>
</feature>
<dbReference type="PROSITE" id="PS50020">
    <property type="entry name" value="WW_DOMAIN_2"/>
    <property type="match status" value="2"/>
</dbReference>
<feature type="region of interest" description="Disordered" evidence="11">
    <location>
        <begin position="1098"/>
        <end position="1125"/>
    </location>
</feature>
<dbReference type="InterPro" id="IPR000008">
    <property type="entry name" value="C2_dom"/>
</dbReference>
<evidence type="ECO:0000256" key="9">
    <source>
        <dbReference type="ARBA" id="ARBA00022786"/>
    </source>
</evidence>
<evidence type="ECO:0000256" key="1">
    <source>
        <dbReference type="ARBA" id="ARBA00000885"/>
    </source>
</evidence>
<dbReference type="InterPro" id="IPR001202">
    <property type="entry name" value="WW_dom"/>
</dbReference>
<dbReference type="Gene3D" id="2.20.70.10">
    <property type="match status" value="2"/>
</dbReference>
<evidence type="ECO:0000256" key="10">
    <source>
        <dbReference type="PROSITE-ProRule" id="PRU00104"/>
    </source>
</evidence>
<feature type="region of interest" description="Disordered" evidence="11">
    <location>
        <begin position="772"/>
        <end position="791"/>
    </location>
</feature>
<dbReference type="PANTHER" id="PTHR11254">
    <property type="entry name" value="HECT DOMAIN UBIQUITIN-PROTEIN LIGASE"/>
    <property type="match status" value="1"/>
</dbReference>
<dbReference type="InterPro" id="IPR035983">
    <property type="entry name" value="Hect_E3_ubiquitin_ligase"/>
</dbReference>
<dbReference type="PANTHER" id="PTHR11254:SF442">
    <property type="entry name" value="HECT-TYPE E3 UBIQUITIN TRANSFERASE"/>
    <property type="match status" value="1"/>
</dbReference>
<dbReference type="EC" id="2.3.2.26" evidence="4"/>
<feature type="region of interest" description="Disordered" evidence="11">
    <location>
        <begin position="356"/>
        <end position="402"/>
    </location>
</feature>
<keyword evidence="5" id="KW-0963">Cytoplasm</keyword>